<evidence type="ECO:0000313" key="2">
    <source>
        <dbReference type="Proteomes" id="UP000051952"/>
    </source>
</evidence>
<dbReference type="InterPro" id="IPR012134">
    <property type="entry name" value="Glu-5-SA_DH"/>
</dbReference>
<dbReference type="Proteomes" id="UP000051952">
    <property type="component" value="Unassembled WGS sequence"/>
</dbReference>
<dbReference type="SUPFAM" id="SSF53720">
    <property type="entry name" value="ALDH-like"/>
    <property type="match status" value="1"/>
</dbReference>
<evidence type="ECO:0000313" key="1">
    <source>
        <dbReference type="EMBL" id="CUG88884.1"/>
    </source>
</evidence>
<dbReference type="EMBL" id="CYKH01001681">
    <property type="protein sequence ID" value="CUG88884.1"/>
    <property type="molecule type" value="Genomic_DNA"/>
</dbReference>
<dbReference type="GO" id="GO:0050661">
    <property type="term" value="F:NADP binding"/>
    <property type="evidence" value="ECO:0007669"/>
    <property type="project" value="InterPro"/>
</dbReference>
<name>A0A0S4JFI4_BODSA</name>
<sequence length="433" mass="46855">TEVVATRVFHQAAQLILTSSRFSSCRALVSQVAADKDAILRANRRDCEHFIKVRDTPTRTLPTFALTPQWLDNLLPSIEGLAELPDPLSASTPLAKTHEEISVSEVRVPLGMIGAVSRLRPRIMLDAIAMSVKSGNVVLVDCGSSVRETSRAFIESVQRALTAVDLPHSVVVFVDDATTPLSQSAVGSSPSSSSQLATSQWLKMHEYIDVGIVCGANRLFEFTSQHATMPLIRATGHVCSLYVDKDADFAMALRVVENSKFQRLNATNSINNLLIHQEFPQREELLERLAQKGAILLGDAAVTAMFPAAGLATEEDWIGVQNGFSGFQRLCVRFVTKGMDEVVGFLSTYGSGQSDGIISSNKSTVETFLRRVDSACVFANASTRFSSGACFGFGADLAVATSRMHCRGPISMKSLTTSKYVVRAVDMENGAAR</sequence>
<dbReference type="Gene3D" id="3.40.309.10">
    <property type="entry name" value="Aldehyde Dehydrogenase, Chain A, domain 2"/>
    <property type="match status" value="1"/>
</dbReference>
<gene>
    <name evidence="1" type="ORF">BSAL_18035</name>
</gene>
<dbReference type="InterPro" id="IPR016161">
    <property type="entry name" value="Ald_DH/histidinol_DH"/>
</dbReference>
<dbReference type="OrthoDB" id="247282at2759"/>
<reference evidence="2" key="1">
    <citation type="submission" date="2015-09" db="EMBL/GenBank/DDBJ databases">
        <authorList>
            <consortium name="Pathogen Informatics"/>
        </authorList>
    </citation>
    <scope>NUCLEOTIDE SEQUENCE [LARGE SCALE GENOMIC DNA]</scope>
    <source>
        <strain evidence="2">Lake Konstanz</strain>
    </source>
</reference>
<dbReference type="VEuPathDB" id="TriTrypDB:BSAL_18035"/>
<dbReference type="OMA" id="KTQRYGT"/>
<dbReference type="GO" id="GO:0004350">
    <property type="term" value="F:glutamate-5-semialdehyde dehydrogenase activity"/>
    <property type="evidence" value="ECO:0007669"/>
    <property type="project" value="InterPro"/>
</dbReference>
<proteinExistence type="predicted"/>
<dbReference type="Gene3D" id="3.40.605.10">
    <property type="entry name" value="Aldehyde Dehydrogenase, Chain A, domain 1"/>
    <property type="match status" value="1"/>
</dbReference>
<organism evidence="1 2">
    <name type="scientific">Bodo saltans</name>
    <name type="common">Flagellated protozoan</name>
    <dbReference type="NCBI Taxonomy" id="75058"/>
    <lineage>
        <taxon>Eukaryota</taxon>
        <taxon>Discoba</taxon>
        <taxon>Euglenozoa</taxon>
        <taxon>Kinetoplastea</taxon>
        <taxon>Metakinetoplastina</taxon>
        <taxon>Eubodonida</taxon>
        <taxon>Bodonidae</taxon>
        <taxon>Bodo</taxon>
    </lineage>
</organism>
<dbReference type="PANTHER" id="PTHR11063">
    <property type="entry name" value="GLUTAMATE SEMIALDEHYDE DEHYDROGENASE"/>
    <property type="match status" value="1"/>
</dbReference>
<feature type="non-terminal residue" evidence="1">
    <location>
        <position position="1"/>
    </location>
</feature>
<accession>A0A0S4JFI4</accession>
<dbReference type="InterPro" id="IPR016163">
    <property type="entry name" value="Ald_DH_C"/>
</dbReference>
<keyword evidence="2" id="KW-1185">Reference proteome</keyword>
<protein>
    <submittedName>
        <fullName evidence="1">Gamma-glutamyl phosphate reductase-like protein, putative</fullName>
    </submittedName>
</protein>
<dbReference type="AlphaFoldDB" id="A0A0S4JFI4"/>
<dbReference type="InterPro" id="IPR016162">
    <property type="entry name" value="Ald_DH_N"/>
</dbReference>
<dbReference type="PANTHER" id="PTHR11063:SF8">
    <property type="entry name" value="DELTA-1-PYRROLINE-5-CARBOXYLATE SYNTHASE"/>
    <property type="match status" value="1"/>
</dbReference>
<dbReference type="PIRSF" id="PIRSF000151">
    <property type="entry name" value="GPR"/>
    <property type="match status" value="1"/>
</dbReference>